<dbReference type="InterPro" id="IPR001005">
    <property type="entry name" value="SANT/Myb"/>
</dbReference>
<dbReference type="PROSITE" id="PS51293">
    <property type="entry name" value="SANT"/>
    <property type="match status" value="1"/>
</dbReference>
<dbReference type="STRING" id="126957.T1IYY3"/>
<dbReference type="GO" id="GO:0006357">
    <property type="term" value="P:regulation of transcription by RNA polymerase II"/>
    <property type="evidence" value="ECO:0007669"/>
    <property type="project" value="InterPro"/>
</dbReference>
<protein>
    <recommendedName>
        <fullName evidence="2">Transcriptional adapter</fullName>
    </recommendedName>
</protein>
<dbReference type="InterPro" id="IPR017930">
    <property type="entry name" value="Myb_dom"/>
</dbReference>
<comment type="subcellular location">
    <subcellularLocation>
        <location evidence="1 2">Nucleus</location>
    </subcellularLocation>
</comment>
<dbReference type="EnsemblMetazoa" id="SMAR006451-RA">
    <property type="protein sequence ID" value="SMAR006451-PA"/>
    <property type="gene ID" value="SMAR006451"/>
</dbReference>
<dbReference type="Proteomes" id="UP000014500">
    <property type="component" value="Unassembled WGS sequence"/>
</dbReference>
<dbReference type="AlphaFoldDB" id="T1IYY3"/>
<accession>T1IYY3</accession>
<dbReference type="InterPro" id="IPR055141">
    <property type="entry name" value="TADA2A_B-like_dom"/>
</dbReference>
<dbReference type="InterPro" id="IPR036388">
    <property type="entry name" value="WH-like_DNA-bd_sf"/>
</dbReference>
<dbReference type="GO" id="GO:0003682">
    <property type="term" value="F:chromatin binding"/>
    <property type="evidence" value="ECO:0007669"/>
    <property type="project" value="TreeGrafter"/>
</dbReference>
<feature type="domain" description="Myb-like" evidence="4">
    <location>
        <begin position="9"/>
        <end position="54"/>
    </location>
</feature>
<dbReference type="GO" id="GO:0006338">
    <property type="term" value="P:chromatin remodeling"/>
    <property type="evidence" value="ECO:0007669"/>
    <property type="project" value="TreeGrafter"/>
</dbReference>
<evidence type="ECO:0000259" key="5">
    <source>
        <dbReference type="PROSITE" id="PS51293"/>
    </source>
</evidence>
<dbReference type="HOGENOM" id="CLU_018273_4_2_1"/>
<evidence type="ECO:0000313" key="8">
    <source>
        <dbReference type="Proteomes" id="UP000014500"/>
    </source>
</evidence>
<evidence type="ECO:0000256" key="3">
    <source>
        <dbReference type="SAM" id="MobiDB-lite"/>
    </source>
</evidence>
<dbReference type="SMART" id="SM00717">
    <property type="entry name" value="SANT"/>
    <property type="match status" value="1"/>
</dbReference>
<organism evidence="7 8">
    <name type="scientific">Strigamia maritima</name>
    <name type="common">European centipede</name>
    <name type="synonym">Geophilus maritimus</name>
    <dbReference type="NCBI Taxonomy" id="126957"/>
    <lineage>
        <taxon>Eukaryota</taxon>
        <taxon>Metazoa</taxon>
        <taxon>Ecdysozoa</taxon>
        <taxon>Arthropoda</taxon>
        <taxon>Myriapoda</taxon>
        <taxon>Chilopoda</taxon>
        <taxon>Pleurostigmophora</taxon>
        <taxon>Geophilomorpha</taxon>
        <taxon>Linotaeniidae</taxon>
        <taxon>Strigamia</taxon>
    </lineage>
</organism>
<dbReference type="InterPro" id="IPR009057">
    <property type="entry name" value="Homeodomain-like_sf"/>
</dbReference>
<dbReference type="GO" id="GO:0003713">
    <property type="term" value="F:transcription coactivator activity"/>
    <property type="evidence" value="ECO:0007669"/>
    <property type="project" value="InterPro"/>
</dbReference>
<dbReference type="InterPro" id="IPR017884">
    <property type="entry name" value="SANT_dom"/>
</dbReference>
<dbReference type="OMA" id="ISPACYI"/>
<dbReference type="PhylomeDB" id="T1IYY3"/>
<dbReference type="InterPro" id="IPR016827">
    <property type="entry name" value="Ada2/TADA2"/>
</dbReference>
<name>T1IYY3_STRMM</name>
<dbReference type="PANTHER" id="PTHR12374:SF63">
    <property type="entry name" value="TRANSCRIPTIONAL ADAPTER 2-BETA"/>
    <property type="match status" value="1"/>
</dbReference>
<dbReference type="PANTHER" id="PTHR12374">
    <property type="entry name" value="TRANSCRIPTIONAL ADAPTOR 2 ADA2 -RELATED"/>
    <property type="match status" value="1"/>
</dbReference>
<reference evidence="8" key="1">
    <citation type="submission" date="2011-05" db="EMBL/GenBank/DDBJ databases">
        <authorList>
            <person name="Richards S.R."/>
            <person name="Qu J."/>
            <person name="Jiang H."/>
            <person name="Jhangiani S.N."/>
            <person name="Agravi P."/>
            <person name="Goodspeed R."/>
            <person name="Gross S."/>
            <person name="Mandapat C."/>
            <person name="Jackson L."/>
            <person name="Mathew T."/>
            <person name="Pu L."/>
            <person name="Thornton R."/>
            <person name="Saada N."/>
            <person name="Wilczek-Boney K.B."/>
            <person name="Lee S."/>
            <person name="Kovar C."/>
            <person name="Wu Y."/>
            <person name="Scherer S.E."/>
            <person name="Worley K.C."/>
            <person name="Muzny D.M."/>
            <person name="Gibbs R."/>
        </authorList>
    </citation>
    <scope>NUCLEOTIDE SEQUENCE</scope>
    <source>
        <strain evidence="8">Brora</strain>
    </source>
</reference>
<feature type="domain" description="SANT" evidence="5">
    <location>
        <begin position="6"/>
        <end position="58"/>
    </location>
</feature>
<keyword evidence="2" id="KW-0804">Transcription</keyword>
<evidence type="ECO:0000256" key="1">
    <source>
        <dbReference type="ARBA" id="ARBA00004123"/>
    </source>
</evidence>
<dbReference type="PROSITE" id="PS51294">
    <property type="entry name" value="HTH_MYB"/>
    <property type="match status" value="1"/>
</dbReference>
<reference evidence="7" key="2">
    <citation type="submission" date="2015-02" db="UniProtKB">
        <authorList>
            <consortium name="EnsemblMetazoa"/>
        </authorList>
    </citation>
    <scope>IDENTIFICATION</scope>
</reference>
<evidence type="ECO:0000313" key="7">
    <source>
        <dbReference type="EnsemblMetazoa" id="SMAR006451-PA"/>
    </source>
</evidence>
<dbReference type="PIRSF" id="PIRSF025024">
    <property type="entry name" value="Transcriptional_adaptor_2"/>
    <property type="match status" value="1"/>
</dbReference>
<proteinExistence type="predicted"/>
<keyword evidence="2" id="KW-0539">Nucleus</keyword>
<dbReference type="Pfam" id="PF00249">
    <property type="entry name" value="Myb_DNA-binding"/>
    <property type="match status" value="1"/>
</dbReference>
<sequence>MFTIFQASNAWKATEEILLLDAIEQYGFGNWEDVARHIETRTSEEAREHYHNMYILGNMGKRTWPNEIRVKPRDHTCPEGGPLSPGLSVKLLPLELSVQEQQELGYMPNRDDFEREFDNEAESLISNLVVNNEDEEIDLALKLAHVDMYSKRVKERLRRKKVARDYTLVSQFFSWANKQKSQNSKKKLSKEEKEFQEKIRTFAQFQAPQEREQLFEMIQREKELKIRVRELMRFRKNGITKLDVDCEEFESARYKREKKKENKKKSVSLKMLSFISLPIMQGNSSSSHRRSSLMSKKQEEKGVDISQDDVGADDVKEDAKDFDISVFPGFDMLSDRERKLCTSMGLKPAKYTSLKAVLIKDHLQRRKGIPTKPCYPAGLEKAHRRKIINFLMNSGWITAC</sequence>
<dbReference type="SUPFAM" id="SSF46689">
    <property type="entry name" value="Homeodomain-like"/>
    <property type="match status" value="2"/>
</dbReference>
<evidence type="ECO:0000259" key="4">
    <source>
        <dbReference type="PROSITE" id="PS50090"/>
    </source>
</evidence>
<dbReference type="GO" id="GO:0070461">
    <property type="term" value="C:SAGA-type complex"/>
    <property type="evidence" value="ECO:0007669"/>
    <property type="project" value="TreeGrafter"/>
</dbReference>
<dbReference type="CDD" id="cd00167">
    <property type="entry name" value="SANT"/>
    <property type="match status" value="1"/>
</dbReference>
<evidence type="ECO:0000256" key="2">
    <source>
        <dbReference type="PIRNR" id="PIRNR025024"/>
    </source>
</evidence>
<evidence type="ECO:0000259" key="6">
    <source>
        <dbReference type="PROSITE" id="PS51294"/>
    </source>
</evidence>
<dbReference type="GO" id="GO:0005634">
    <property type="term" value="C:nucleus"/>
    <property type="evidence" value="ECO:0007669"/>
    <property type="project" value="UniProtKB-SubCell"/>
</dbReference>
<dbReference type="PROSITE" id="PS50090">
    <property type="entry name" value="MYB_LIKE"/>
    <property type="match status" value="1"/>
</dbReference>
<feature type="region of interest" description="Disordered" evidence="3">
    <location>
        <begin position="282"/>
        <end position="306"/>
    </location>
</feature>
<dbReference type="Gene3D" id="1.10.10.10">
    <property type="entry name" value="Winged helix-like DNA-binding domain superfamily/Winged helix DNA-binding domain"/>
    <property type="match status" value="1"/>
</dbReference>
<keyword evidence="2" id="KW-0805">Transcription regulation</keyword>
<keyword evidence="8" id="KW-1185">Reference proteome</keyword>
<dbReference type="eggNOG" id="KOG0457">
    <property type="taxonomic scope" value="Eukaryota"/>
</dbReference>
<dbReference type="Pfam" id="PF22941">
    <property type="entry name" value="TADA2A-like_3rd"/>
    <property type="match status" value="1"/>
</dbReference>
<feature type="domain" description="HTH myb-type" evidence="6">
    <location>
        <begin position="10"/>
        <end position="58"/>
    </location>
</feature>
<dbReference type="Gene3D" id="1.10.10.60">
    <property type="entry name" value="Homeodomain-like"/>
    <property type="match status" value="1"/>
</dbReference>
<dbReference type="EMBL" id="JH431701">
    <property type="status" value="NOT_ANNOTATED_CDS"/>
    <property type="molecule type" value="Genomic_DNA"/>
</dbReference>